<comment type="caution">
    <text evidence="3">The sequence shown here is derived from an EMBL/GenBank/DDBJ whole genome shotgun (WGS) entry which is preliminary data.</text>
</comment>
<feature type="compositionally biased region" description="Polar residues" evidence="1">
    <location>
        <begin position="1"/>
        <end position="22"/>
    </location>
</feature>
<organism evidence="3 4">
    <name type="scientific">candidate division WWE3 bacterium GW2011_GWB1_41_6</name>
    <dbReference type="NCBI Taxonomy" id="1619112"/>
    <lineage>
        <taxon>Bacteria</taxon>
        <taxon>Katanobacteria</taxon>
    </lineage>
</organism>
<keyword evidence="2" id="KW-0472">Membrane</keyword>
<proteinExistence type="predicted"/>
<keyword evidence="2" id="KW-1133">Transmembrane helix</keyword>
<feature type="transmembrane region" description="Helical" evidence="2">
    <location>
        <begin position="45"/>
        <end position="62"/>
    </location>
</feature>
<gene>
    <name evidence="3" type="ORF">UU72_C0012G0008</name>
</gene>
<keyword evidence="2" id="KW-0812">Transmembrane</keyword>
<sequence length="426" mass="48217">MDEQIPSENNPLPTQPDTSAGNTIPIPGDSPSVNKTRSIPLPIKILLFLLIGLIAFAIFAYFTRNTTPEGTLDTEFKTSTEPVKVTENLREDWINYKNTKYKFTFDYPGEGKVDVQDEESDDVKVYRTVITGERQTEPVTEDTTLVDGYMFKVSVTPGVIKPNLAELTNRKILNLKQTCPAIHSTSAVTNTVIDTIAAKTFTVTNCEVDYLINFVDYSGSVYEIALIYKGDFGYKQSYIQNARDILDSFHFLDKPIVVDEGSEYKVYQLDDRILDFEFEYPSRLSECCIVPGPVYETHETLVTFADEAAYKDTDGKRFDGVGVFQFRNQGQQTFTDYINMQKKTLQDDYRIIKGYGNPNAKEEKVMFGKVQGVLLSGYAWWGDMAYFQIVGNNDIIALSMVEASTGSFKEEFDRMLGSFRFDISGY</sequence>
<evidence type="ECO:0000313" key="4">
    <source>
        <dbReference type="Proteomes" id="UP000034163"/>
    </source>
</evidence>
<evidence type="ECO:0000256" key="2">
    <source>
        <dbReference type="SAM" id="Phobius"/>
    </source>
</evidence>
<dbReference type="Proteomes" id="UP000034163">
    <property type="component" value="Unassembled WGS sequence"/>
</dbReference>
<dbReference type="EMBL" id="LCBS01000012">
    <property type="protein sequence ID" value="KKS16814.1"/>
    <property type="molecule type" value="Genomic_DNA"/>
</dbReference>
<name>A0A0G0WVN0_UNCKA</name>
<dbReference type="AlphaFoldDB" id="A0A0G0WVN0"/>
<reference evidence="3 4" key="1">
    <citation type="journal article" date="2015" name="Nature">
        <title>rRNA introns, odd ribosomes, and small enigmatic genomes across a large radiation of phyla.</title>
        <authorList>
            <person name="Brown C.T."/>
            <person name="Hug L.A."/>
            <person name="Thomas B.C."/>
            <person name="Sharon I."/>
            <person name="Castelle C.J."/>
            <person name="Singh A."/>
            <person name="Wilkins M.J."/>
            <person name="Williams K.H."/>
            <person name="Banfield J.F."/>
        </authorList>
    </citation>
    <scope>NUCLEOTIDE SEQUENCE [LARGE SCALE GENOMIC DNA]</scope>
</reference>
<evidence type="ECO:0000313" key="3">
    <source>
        <dbReference type="EMBL" id="KKS16814.1"/>
    </source>
</evidence>
<accession>A0A0G0WVN0</accession>
<feature type="region of interest" description="Disordered" evidence="1">
    <location>
        <begin position="1"/>
        <end position="33"/>
    </location>
</feature>
<evidence type="ECO:0000256" key="1">
    <source>
        <dbReference type="SAM" id="MobiDB-lite"/>
    </source>
</evidence>
<protein>
    <submittedName>
        <fullName evidence="3">Uncharacterized protein</fullName>
    </submittedName>
</protein>